<reference evidence="4 5" key="1">
    <citation type="submission" date="2014-11" db="EMBL/GenBank/DDBJ databases">
        <authorList>
            <person name="Zhu J."/>
            <person name="Qi W."/>
            <person name="Song R."/>
        </authorList>
    </citation>
    <scope>NUCLEOTIDE SEQUENCE [LARGE SCALE GENOMIC DNA]</scope>
</reference>
<evidence type="ECO:0000313" key="5">
    <source>
        <dbReference type="Proteomes" id="UP000041254"/>
    </source>
</evidence>
<dbReference type="EMBL" id="CDMY01000705">
    <property type="protein sequence ID" value="CEM30727.1"/>
    <property type="molecule type" value="Genomic_DNA"/>
</dbReference>
<gene>
    <name evidence="4" type="ORF">Vbra_10057</name>
</gene>
<feature type="compositionally biased region" description="Polar residues" evidence="1">
    <location>
        <begin position="842"/>
        <end position="851"/>
    </location>
</feature>
<dbReference type="PANTHER" id="PTHR22753">
    <property type="entry name" value="TRANSMEMBRANE PROTEIN 68"/>
    <property type="match status" value="1"/>
</dbReference>
<sequence>MQTTIETLLRLLACSSGALAVSSDIGLQKTAFLPASGLPLDRGRRSAAPSSRPHLAQLSRHYAASRPVEQPPSPPQSVATELPARLNGNNASALHHGRQAAVNHETQASAAAAAAAVVMDERPRVAVNGVEFDVLDREGNLTDGEAVTRRDDTVVLFLPGIFGEGGRKKTMHCTARFSYSGNSSQPQLASLSHRCPVWRLSIPPTDRSTFSELEGAVVTFIKQLKQQQPHKQVVLVGDSFGGLLALGVALRCATDPLLRPQRLLKGVLVVNPATSYLYTAWPLLGPIATALDGPLYTLMGSLALLSTVPDPIQRASIREAFWPSSVPITQRPRELVKQVQSTWAGFSRLADRIDPDTLRFRLEKWLLDGSERVSIKLQTKRDKYPYDLPTVIVAGSEDAMLPSEREAKRLAKLMPDSEQVLVAGSGHYVLDNRTNLTDILFTSKILNPPPSAEEKYFEKFVPPKLTEVTDLEMQQVNRIENATSPVWVSTNVYGRRIWGLSGVPTDRRVLFVGNHQLYGLDLGLLVRQIYKESGRLVRGMAHPIVFNGFGPGSTDPNRSTRTITTAPTQSPTQSQQPLQPQQQQSSRRFLPPLPPPPPLPALPLRNRRRNRRSDESGDESNGEGRESDIVMGMPPLERFGAVPVTGRNLVRLMQRQEWILLFPGGVREVFHRKGENDLVLWADTAEFVRTAAKYNYTIVPFSAIGASDSFQMLLDPEEMLRLPLGLGERIRRQADKMPTVREYEKMVPPLSVPKVPDRFYFLFHAPVDLTAVSPTDRDTCQSVYNDIRQRVETGIEHLREARQKDPFRNFVARTAFKRLYGRQPPSFELDELPSARSEEAKNNGSDGSEAN</sequence>
<dbReference type="OMA" id="NQQVHMP"/>
<feature type="region of interest" description="Disordered" evidence="1">
    <location>
        <begin position="36"/>
        <end position="81"/>
    </location>
</feature>
<organism evidence="4 5">
    <name type="scientific">Vitrella brassicaformis (strain CCMP3155)</name>
    <dbReference type="NCBI Taxonomy" id="1169540"/>
    <lineage>
        <taxon>Eukaryota</taxon>
        <taxon>Sar</taxon>
        <taxon>Alveolata</taxon>
        <taxon>Colpodellida</taxon>
        <taxon>Vitrellaceae</taxon>
        <taxon>Vitrella</taxon>
    </lineage>
</organism>
<evidence type="ECO:0000259" key="3">
    <source>
        <dbReference type="Pfam" id="PF12697"/>
    </source>
</evidence>
<evidence type="ECO:0000256" key="2">
    <source>
        <dbReference type="SAM" id="SignalP"/>
    </source>
</evidence>
<feature type="compositionally biased region" description="Low complexity" evidence="1">
    <location>
        <begin position="559"/>
        <end position="590"/>
    </location>
</feature>
<dbReference type="PhylomeDB" id="A0A0G4GL11"/>
<accession>A0A0G4GL11</accession>
<proteinExistence type="predicted"/>
<dbReference type="SUPFAM" id="SSF53474">
    <property type="entry name" value="alpha/beta-Hydrolases"/>
    <property type="match status" value="1"/>
</dbReference>
<feature type="chain" id="PRO_5005190640" description="AB hydrolase-1 domain-containing protein" evidence="2">
    <location>
        <begin position="21"/>
        <end position="851"/>
    </location>
</feature>
<dbReference type="OrthoDB" id="44277at2759"/>
<evidence type="ECO:0000256" key="1">
    <source>
        <dbReference type="SAM" id="MobiDB-lite"/>
    </source>
</evidence>
<dbReference type="InterPro" id="IPR000073">
    <property type="entry name" value="AB_hydrolase_1"/>
</dbReference>
<name>A0A0G4GL11_VITBC</name>
<dbReference type="Gene3D" id="3.40.50.1820">
    <property type="entry name" value="alpha/beta hydrolase"/>
    <property type="match status" value="1"/>
</dbReference>
<feature type="compositionally biased region" description="Pro residues" evidence="1">
    <location>
        <begin position="591"/>
        <end position="601"/>
    </location>
</feature>
<feature type="region of interest" description="Disordered" evidence="1">
    <location>
        <begin position="547"/>
        <end position="632"/>
    </location>
</feature>
<dbReference type="VEuPathDB" id="CryptoDB:Vbra_10057"/>
<dbReference type="Pfam" id="PF12697">
    <property type="entry name" value="Abhydrolase_6"/>
    <property type="match status" value="1"/>
</dbReference>
<keyword evidence="2" id="KW-0732">Signal</keyword>
<evidence type="ECO:0000313" key="4">
    <source>
        <dbReference type="EMBL" id="CEM30727.1"/>
    </source>
</evidence>
<dbReference type="Proteomes" id="UP000041254">
    <property type="component" value="Unassembled WGS sequence"/>
</dbReference>
<keyword evidence="5" id="KW-1185">Reference proteome</keyword>
<dbReference type="STRING" id="1169540.A0A0G4GL11"/>
<feature type="region of interest" description="Disordered" evidence="1">
    <location>
        <begin position="824"/>
        <end position="851"/>
    </location>
</feature>
<feature type="domain" description="AB hydrolase-1" evidence="3">
    <location>
        <begin position="155"/>
        <end position="431"/>
    </location>
</feature>
<protein>
    <recommendedName>
        <fullName evidence="3">AB hydrolase-1 domain-containing protein</fullName>
    </recommendedName>
</protein>
<dbReference type="PANTHER" id="PTHR22753:SF14">
    <property type="entry name" value="MONOACYLGLYCEROL_DIACYLGLYCEROL O-ACYLTRANSFERASE"/>
    <property type="match status" value="1"/>
</dbReference>
<dbReference type="InterPro" id="IPR029058">
    <property type="entry name" value="AB_hydrolase_fold"/>
</dbReference>
<dbReference type="AlphaFoldDB" id="A0A0G4GL11"/>
<dbReference type="GO" id="GO:0016020">
    <property type="term" value="C:membrane"/>
    <property type="evidence" value="ECO:0007669"/>
    <property type="project" value="TreeGrafter"/>
</dbReference>
<feature type="signal peptide" evidence="2">
    <location>
        <begin position="1"/>
        <end position="20"/>
    </location>
</feature>
<dbReference type="InParanoid" id="A0A0G4GL11"/>